<dbReference type="AlphaFoldDB" id="A0A1Y1VTQ1"/>
<dbReference type="InterPro" id="IPR010582">
    <property type="entry name" value="Catalase_immune_responsive"/>
</dbReference>
<evidence type="ECO:0000313" key="17">
    <source>
        <dbReference type="Proteomes" id="UP000193498"/>
    </source>
</evidence>
<evidence type="ECO:0000256" key="2">
    <source>
        <dbReference type="ARBA" id="ARBA00005329"/>
    </source>
</evidence>
<keyword evidence="9 10" id="KW-0376">Hydrogen peroxide</keyword>
<dbReference type="SUPFAM" id="SSF52317">
    <property type="entry name" value="Class I glutamine amidotransferase-like"/>
    <property type="match status" value="1"/>
</dbReference>
<dbReference type="PRINTS" id="PR00067">
    <property type="entry name" value="CATALASE"/>
</dbReference>
<dbReference type="InterPro" id="IPR041399">
    <property type="entry name" value="Catalase_large_C"/>
</dbReference>
<dbReference type="PROSITE" id="PS51402">
    <property type="entry name" value="CATALASE_3"/>
    <property type="match status" value="1"/>
</dbReference>
<dbReference type="InParanoid" id="A0A1Y1VTQ1"/>
<dbReference type="Pfam" id="PF00199">
    <property type="entry name" value="Catalase"/>
    <property type="match status" value="1"/>
</dbReference>
<dbReference type="EC" id="1.11.1.6" evidence="3 10"/>
<evidence type="ECO:0000256" key="3">
    <source>
        <dbReference type="ARBA" id="ARBA00012314"/>
    </source>
</evidence>
<dbReference type="GO" id="GO:0042744">
    <property type="term" value="P:hydrogen peroxide catabolic process"/>
    <property type="evidence" value="ECO:0007669"/>
    <property type="project" value="UniProtKB-UniRule"/>
</dbReference>
<dbReference type="EMBL" id="MCFE01001186">
    <property type="protein sequence ID" value="ORX64669.1"/>
    <property type="molecule type" value="Genomic_DNA"/>
</dbReference>
<protein>
    <recommendedName>
        <fullName evidence="3 10">Catalase</fullName>
        <ecNumber evidence="3 10">1.11.1.6</ecNumber>
    </recommendedName>
</protein>
<feature type="domain" description="Catalase core" evidence="15">
    <location>
        <begin position="56"/>
        <end position="443"/>
    </location>
</feature>
<feature type="cross-link" description="3'-histidyl-3-tyrosine (His-Tyr)" evidence="13">
    <location>
        <begin position="366"/>
        <end position="389"/>
    </location>
</feature>
<dbReference type="PROSITE" id="PS00437">
    <property type="entry name" value="CATALASE_1"/>
    <property type="match status" value="1"/>
</dbReference>
<evidence type="ECO:0000256" key="9">
    <source>
        <dbReference type="ARBA" id="ARBA00023324"/>
    </source>
</evidence>
<keyword evidence="7 10" id="KW-0560">Oxidoreductase</keyword>
<gene>
    <name evidence="16" type="ORF">K493DRAFT_412832</name>
</gene>
<dbReference type="InterPro" id="IPR002226">
    <property type="entry name" value="Catalase_haem_BS"/>
</dbReference>
<dbReference type="FunFam" id="2.40.180.10:FF:000003">
    <property type="entry name" value="Catalase"/>
    <property type="match status" value="1"/>
</dbReference>
<dbReference type="Gene3D" id="1.20.1370.20">
    <property type="match status" value="1"/>
</dbReference>
<dbReference type="Pfam" id="PF06628">
    <property type="entry name" value="Catalase-rel"/>
    <property type="match status" value="1"/>
</dbReference>
<dbReference type="CDD" id="cd03132">
    <property type="entry name" value="GATase1_catalase"/>
    <property type="match status" value="1"/>
</dbReference>
<dbReference type="InterPro" id="IPR018028">
    <property type="entry name" value="Catalase"/>
</dbReference>
<organism evidence="16 17">
    <name type="scientific">Basidiobolus meristosporus CBS 931.73</name>
    <dbReference type="NCBI Taxonomy" id="1314790"/>
    <lineage>
        <taxon>Eukaryota</taxon>
        <taxon>Fungi</taxon>
        <taxon>Fungi incertae sedis</taxon>
        <taxon>Zoopagomycota</taxon>
        <taxon>Entomophthoromycotina</taxon>
        <taxon>Basidiobolomycetes</taxon>
        <taxon>Basidiobolales</taxon>
        <taxon>Basidiobolaceae</taxon>
        <taxon>Basidiobolus</taxon>
    </lineage>
</organism>
<keyword evidence="8 10" id="KW-0408">Iron</keyword>
<evidence type="ECO:0000256" key="7">
    <source>
        <dbReference type="ARBA" id="ARBA00023002"/>
    </source>
</evidence>
<evidence type="ECO:0000256" key="11">
    <source>
        <dbReference type="PIRSR" id="PIRSR038927-1"/>
    </source>
</evidence>
<proteinExistence type="inferred from homology"/>
<evidence type="ECO:0000256" key="12">
    <source>
        <dbReference type="PIRSR" id="PIRSR038927-2"/>
    </source>
</evidence>
<evidence type="ECO:0000256" key="6">
    <source>
        <dbReference type="ARBA" id="ARBA00022723"/>
    </source>
</evidence>
<dbReference type="Gene3D" id="3.40.50.880">
    <property type="match status" value="1"/>
</dbReference>
<comment type="similarity">
    <text evidence="2 10">Belongs to the catalase family.</text>
</comment>
<evidence type="ECO:0000256" key="14">
    <source>
        <dbReference type="SAM" id="SignalP"/>
    </source>
</evidence>
<dbReference type="GO" id="GO:0006979">
    <property type="term" value="P:response to oxidative stress"/>
    <property type="evidence" value="ECO:0007669"/>
    <property type="project" value="InterPro"/>
</dbReference>
<dbReference type="InterPro" id="IPR029062">
    <property type="entry name" value="Class_I_gatase-like"/>
</dbReference>
<comment type="cofactor">
    <cofactor evidence="1 10 12">
        <name>heme</name>
        <dbReference type="ChEBI" id="CHEBI:30413"/>
    </cofactor>
</comment>
<accession>A0A1Y1VTQ1</accession>
<dbReference type="STRING" id="1314790.A0A1Y1VTQ1"/>
<keyword evidence="5 10" id="KW-0349">Heme</keyword>
<keyword evidence="6 10" id="KW-0479">Metal-binding</keyword>
<keyword evidence="14" id="KW-0732">Signal</keyword>
<evidence type="ECO:0000256" key="5">
    <source>
        <dbReference type="ARBA" id="ARBA00022617"/>
    </source>
</evidence>
<dbReference type="GO" id="GO:0004096">
    <property type="term" value="F:catalase activity"/>
    <property type="evidence" value="ECO:0007669"/>
    <property type="project" value="UniProtKB-UniRule"/>
</dbReference>
<dbReference type="PANTHER" id="PTHR42821">
    <property type="entry name" value="CATALASE"/>
    <property type="match status" value="1"/>
</dbReference>
<feature type="signal peptide" evidence="14">
    <location>
        <begin position="1"/>
        <end position="21"/>
    </location>
</feature>
<evidence type="ECO:0000256" key="4">
    <source>
        <dbReference type="ARBA" id="ARBA00022559"/>
    </source>
</evidence>
<evidence type="ECO:0000256" key="8">
    <source>
        <dbReference type="ARBA" id="ARBA00023004"/>
    </source>
</evidence>
<evidence type="ECO:0000259" key="15">
    <source>
        <dbReference type="SMART" id="SM01060"/>
    </source>
</evidence>
<comment type="caution">
    <text evidence="16">The sequence shown here is derived from an EMBL/GenBank/DDBJ whole genome shotgun (WGS) entry which is preliminary data.</text>
</comment>
<feature type="chain" id="PRO_5012643684" description="Catalase" evidence="14">
    <location>
        <begin position="22"/>
        <end position="731"/>
    </location>
</feature>
<dbReference type="PIRSF" id="PIRSF038927">
    <property type="entry name" value="Catalase_clade2"/>
    <property type="match status" value="1"/>
</dbReference>
<dbReference type="Gene3D" id="2.40.180.10">
    <property type="entry name" value="Catalase core domain"/>
    <property type="match status" value="1"/>
</dbReference>
<dbReference type="InterPro" id="IPR011614">
    <property type="entry name" value="Catalase_core"/>
</dbReference>
<feature type="active site" evidence="11">
    <location>
        <position position="175"/>
    </location>
</feature>
<feature type="active site" evidence="11">
    <location>
        <position position="102"/>
    </location>
</feature>
<keyword evidence="17" id="KW-1185">Reference proteome</keyword>
<keyword evidence="4 10" id="KW-0575">Peroxidase</keyword>
<dbReference type="OrthoDB" id="6880011at2759"/>
<dbReference type="PANTHER" id="PTHR42821:SF1">
    <property type="entry name" value="CATALASE-B"/>
    <property type="match status" value="1"/>
</dbReference>
<dbReference type="Proteomes" id="UP000193498">
    <property type="component" value="Unassembled WGS sequence"/>
</dbReference>
<comment type="function">
    <text evidence="10">Occurs in almost all aerobically respiring organisms and serves to protect cells from the toxic effects of hydrogen peroxide.</text>
</comment>
<dbReference type="InterPro" id="IPR024712">
    <property type="entry name" value="Catalase_clade2"/>
</dbReference>
<evidence type="ECO:0000256" key="13">
    <source>
        <dbReference type="PIRSR" id="PIRSR038927-4"/>
    </source>
</evidence>
<dbReference type="InterPro" id="IPR020835">
    <property type="entry name" value="Catalase_sf"/>
</dbReference>
<dbReference type="GO" id="GO:0005829">
    <property type="term" value="C:cytosol"/>
    <property type="evidence" value="ECO:0007669"/>
    <property type="project" value="TreeGrafter"/>
</dbReference>
<dbReference type="Pfam" id="PF18011">
    <property type="entry name" value="Catalase_C"/>
    <property type="match status" value="1"/>
</dbReference>
<name>A0A1Y1VTQ1_9FUNG</name>
<dbReference type="SUPFAM" id="SSF56634">
    <property type="entry name" value="Heme-dependent catalase-like"/>
    <property type="match status" value="1"/>
</dbReference>
<dbReference type="InterPro" id="IPR043156">
    <property type="entry name" value="Catalase_clade2_helical"/>
</dbReference>
<reference evidence="16 17" key="1">
    <citation type="submission" date="2016-07" db="EMBL/GenBank/DDBJ databases">
        <title>Pervasive Adenine N6-methylation of Active Genes in Fungi.</title>
        <authorList>
            <consortium name="DOE Joint Genome Institute"/>
            <person name="Mondo S.J."/>
            <person name="Dannebaum R.O."/>
            <person name="Kuo R.C."/>
            <person name="Labutti K."/>
            <person name="Haridas S."/>
            <person name="Kuo A."/>
            <person name="Salamov A."/>
            <person name="Ahrendt S.R."/>
            <person name="Lipzen A."/>
            <person name="Sullivan W."/>
            <person name="Andreopoulos W.B."/>
            <person name="Clum A."/>
            <person name="Lindquist E."/>
            <person name="Daum C."/>
            <person name="Ramamoorthy G.K."/>
            <person name="Gryganskyi A."/>
            <person name="Culley D."/>
            <person name="Magnuson J.K."/>
            <person name="James T.Y."/>
            <person name="O'Malley M.A."/>
            <person name="Stajich J.E."/>
            <person name="Spatafora J.W."/>
            <person name="Visel A."/>
            <person name="Grigoriev I.V."/>
        </authorList>
    </citation>
    <scope>NUCLEOTIDE SEQUENCE [LARGE SCALE GENOMIC DNA]</scope>
    <source>
        <strain evidence="16 17">CBS 931.73</strain>
    </source>
</reference>
<dbReference type="GO" id="GO:0046872">
    <property type="term" value="F:metal ion binding"/>
    <property type="evidence" value="ECO:0007669"/>
    <property type="project" value="UniProtKB-KW"/>
</dbReference>
<evidence type="ECO:0000256" key="1">
    <source>
        <dbReference type="ARBA" id="ARBA00001971"/>
    </source>
</evidence>
<feature type="binding site" description="axial binding residue" evidence="12">
    <location>
        <position position="389"/>
    </location>
    <ligand>
        <name>heme</name>
        <dbReference type="ChEBI" id="CHEBI:30413"/>
    </ligand>
    <ligandPart>
        <name>Fe</name>
        <dbReference type="ChEBI" id="CHEBI:18248"/>
    </ligandPart>
</feature>
<evidence type="ECO:0000313" key="16">
    <source>
        <dbReference type="EMBL" id="ORX64669.1"/>
    </source>
</evidence>
<sequence length="731" mass="81644">MTHRKLLVFFNLVLGAPLVLSQMCALEKGLTGATDGSAKNRQLREYTIGNANTHETTNFGLLINNTNSLKAGLRGPTLLEDFQLREKIMHFDHERIPERVVHARGVGAHGYFQPYGDYSNITAAKFLRNPDTKTPVFVRFSTVLGSRGSADTVRDVRGFATRFYTEEGLFDLVGNDIPVFFIQDAIKFPDLIHAAKPEPDTEMPQAGTAHDTTYDFFSEFPESLHTVLWAFSGRGIPRSLRMMEGFGVHTFRLVNPKGKSVFVKWHWKPLQGLATLVWDEAQKIAGKDADFHRRDLYTAIDNGDYPEWELGVQIIPEEDEFKYDFDILDPTKIVPESLVPVVKIGKMTLNRNVDNYFAETEQVSFHLGHIVPGIDFTNDPLLQGRLFSYLDTQLNRHGSANFYQIPINRPINAVHNNQRDGFMQTTINKGKVAYYPNRMQGNSPQMASPEDGGFQSYNSKVDGPKVRGTAPSFFDYFSQPQLFYNSLTKAEQQQLVDAARFELGKTKSQSIRDRMIELLNNVDHDLAIRVAIAIGVTPPTKVTNPNKNRTSTGLSIEKYPKSNIRTRTVAILVADGVDASQVQSVYNSLKSKGAYPDIVAPHLGKVQNLNMQVNNTFVTTSSVLFDALYIPGGKKSVETLLGQSVMFPYAEPLEFIREAYRHGKPIAATGEGVQLIDKSGIPYNNKGSGVNDLNGVITSTDSNAGKINQPFANAILTARFWERMKMDPTKA</sequence>
<dbReference type="SMART" id="SM01060">
    <property type="entry name" value="Catalase"/>
    <property type="match status" value="1"/>
</dbReference>
<evidence type="ECO:0000256" key="10">
    <source>
        <dbReference type="PIRNR" id="PIRNR038927"/>
    </source>
</evidence>
<dbReference type="GO" id="GO:0020037">
    <property type="term" value="F:heme binding"/>
    <property type="evidence" value="ECO:0007669"/>
    <property type="project" value="UniProtKB-UniRule"/>
</dbReference>
<comment type="catalytic activity">
    <reaction evidence="10">
        <text>2 H2O2 = O2 + 2 H2O</text>
        <dbReference type="Rhea" id="RHEA:20309"/>
        <dbReference type="ChEBI" id="CHEBI:15377"/>
        <dbReference type="ChEBI" id="CHEBI:15379"/>
        <dbReference type="ChEBI" id="CHEBI:16240"/>
        <dbReference type="EC" id="1.11.1.6"/>
    </reaction>
</comment>